<proteinExistence type="inferred from homology"/>
<feature type="transmembrane region" description="Helical" evidence="8">
    <location>
        <begin position="450"/>
        <end position="473"/>
    </location>
</feature>
<gene>
    <name evidence="10" type="ORF">DN53_06335</name>
</gene>
<evidence type="ECO:0000256" key="3">
    <source>
        <dbReference type="ARBA" id="ARBA00022448"/>
    </source>
</evidence>
<evidence type="ECO:0000313" key="10">
    <source>
        <dbReference type="EMBL" id="RYC50271.1"/>
    </source>
</evidence>
<evidence type="ECO:0000256" key="2">
    <source>
        <dbReference type="ARBA" id="ARBA00009261"/>
    </source>
</evidence>
<accession>A0A444VHM7</accession>
<feature type="transmembrane region" description="Helical" evidence="8">
    <location>
        <begin position="397"/>
        <end position="420"/>
    </location>
</feature>
<keyword evidence="6 8" id="KW-1133">Transmembrane helix</keyword>
<keyword evidence="11" id="KW-1185">Reference proteome</keyword>
<keyword evidence="3 8" id="KW-0813">Transport</keyword>
<evidence type="ECO:0000313" key="11">
    <source>
        <dbReference type="Proteomes" id="UP000290261"/>
    </source>
</evidence>
<keyword evidence="7 8" id="KW-0472">Membrane</keyword>
<dbReference type="Pfam" id="PF01235">
    <property type="entry name" value="Na_Ala_symp"/>
    <property type="match status" value="1"/>
</dbReference>
<feature type="transmembrane region" description="Helical" evidence="8">
    <location>
        <begin position="173"/>
        <end position="193"/>
    </location>
</feature>
<sequence>MKYKLLSICSIFLPFMAMAQEAGEMGIDEKIDKVFGDLTGWFVNFIFYQIPFSENIKIYWVLFPLILGAGFFTFYFRFINFTGVWTAIKVVMGKYEDIEKYGAKELYGEEGIAAGVDMNKVESLDKHLADNKDEIVVDGDIIDTIRDESSNGEVSHFQALTAALSATVGLGNIAGVAVAVSIGGAGATFWMIVAGVLGMASKFVECTLGVKYRDVGPDGTIFGGPMYYLNKGLKNKTLGKILAGAFAVMCIGGSFGGGNMFQVNQAVQLFENMTGGTESFLYGYRWAFGVIMAILVGIVIIGGIKSIAKVTDKIVPFMVVIYVGASLFVLVAKFDMIGWAFNEIIQGAFAPEGIVGGAVGVMIQGFRRAAFSNEAGVGSASIAHSAVRTKYPASEGLVALLEPFIDTVLVCTMTALVLIITGNVDPGNAGLNDADAILLTSGAFESVISWFPYLLTVAVILFAFSTQISWSYYGYQAWAYLFGRTKRTEYTYKIIFCLFVIVGASASLGSVIGFSDAMIFGMMVPNMVGIVILAPKVKAELKKYMDAIKLKAKAITEE</sequence>
<evidence type="ECO:0000256" key="7">
    <source>
        <dbReference type="ARBA" id="ARBA00023136"/>
    </source>
</evidence>
<comment type="similarity">
    <text evidence="2 8">Belongs to the alanine or glycine:cation symporter (AGCS) (TC 2.A.25) family.</text>
</comment>
<evidence type="ECO:0000256" key="8">
    <source>
        <dbReference type="RuleBase" id="RU363064"/>
    </source>
</evidence>
<comment type="caution">
    <text evidence="10">The sequence shown here is derived from an EMBL/GenBank/DDBJ whole genome shotgun (WGS) entry which is preliminary data.</text>
</comment>
<dbReference type="InterPro" id="IPR001463">
    <property type="entry name" value="Na/Ala_symport"/>
</dbReference>
<evidence type="ECO:0000256" key="9">
    <source>
        <dbReference type="SAM" id="SignalP"/>
    </source>
</evidence>
<evidence type="ECO:0000256" key="5">
    <source>
        <dbReference type="ARBA" id="ARBA00022692"/>
    </source>
</evidence>
<dbReference type="PRINTS" id="PR00175">
    <property type="entry name" value="NAALASMPORT"/>
</dbReference>
<dbReference type="Gene3D" id="1.20.1740.10">
    <property type="entry name" value="Amino acid/polyamine transporter I"/>
    <property type="match status" value="1"/>
</dbReference>
<keyword evidence="4 8" id="KW-1003">Cell membrane</keyword>
<feature type="signal peptide" evidence="9">
    <location>
        <begin position="1"/>
        <end position="19"/>
    </location>
</feature>
<dbReference type="EMBL" id="JJMP01000011">
    <property type="protein sequence ID" value="RYC50271.1"/>
    <property type="molecule type" value="Genomic_DNA"/>
</dbReference>
<dbReference type="PANTHER" id="PTHR30330:SF3">
    <property type="entry name" value="TRANSCRIPTIONAL REGULATOR, LRP FAMILY"/>
    <property type="match status" value="1"/>
</dbReference>
<protein>
    <submittedName>
        <fullName evidence="10">D-alanine glycine permease</fullName>
    </submittedName>
</protein>
<keyword evidence="8" id="KW-0769">Symport</keyword>
<dbReference type="NCBIfam" id="TIGR00835">
    <property type="entry name" value="agcS"/>
    <property type="match status" value="1"/>
</dbReference>
<keyword evidence="5 8" id="KW-0812">Transmembrane</keyword>
<comment type="subcellular location">
    <subcellularLocation>
        <location evidence="1 8">Cell membrane</location>
        <topology evidence="1 8">Multi-pass membrane protein</topology>
    </subcellularLocation>
</comment>
<dbReference type="Proteomes" id="UP000290261">
    <property type="component" value="Unassembled WGS sequence"/>
</dbReference>
<organism evidence="10 11">
    <name type="scientific">Flagellimonas olearia</name>
    <dbReference type="NCBI Taxonomy" id="552546"/>
    <lineage>
        <taxon>Bacteria</taxon>
        <taxon>Pseudomonadati</taxon>
        <taxon>Bacteroidota</taxon>
        <taxon>Flavobacteriia</taxon>
        <taxon>Flavobacteriales</taxon>
        <taxon>Flavobacteriaceae</taxon>
        <taxon>Flagellimonas</taxon>
    </lineage>
</organism>
<name>A0A444VHM7_9FLAO</name>
<feature type="transmembrane region" description="Helical" evidence="8">
    <location>
        <begin position="58"/>
        <end position="76"/>
    </location>
</feature>
<evidence type="ECO:0000256" key="1">
    <source>
        <dbReference type="ARBA" id="ARBA00004651"/>
    </source>
</evidence>
<keyword evidence="9" id="KW-0732">Signal</keyword>
<reference evidence="10 11" key="1">
    <citation type="submission" date="2014-04" db="EMBL/GenBank/DDBJ databases">
        <title>Whole genome of Muricauda olearia.</title>
        <authorList>
            <person name="Zhang X.-H."/>
            <person name="Tang K."/>
        </authorList>
    </citation>
    <scope>NUCLEOTIDE SEQUENCE [LARGE SCALE GENOMIC DNA]</scope>
    <source>
        <strain evidence="10 11">Th120</strain>
    </source>
</reference>
<feature type="transmembrane region" description="Helical" evidence="8">
    <location>
        <begin position="314"/>
        <end position="332"/>
    </location>
</feature>
<feature type="chain" id="PRO_5019299784" evidence="9">
    <location>
        <begin position="20"/>
        <end position="558"/>
    </location>
</feature>
<evidence type="ECO:0000256" key="6">
    <source>
        <dbReference type="ARBA" id="ARBA00022989"/>
    </source>
</evidence>
<dbReference type="GO" id="GO:0005886">
    <property type="term" value="C:plasma membrane"/>
    <property type="evidence" value="ECO:0007669"/>
    <property type="project" value="UniProtKB-SubCell"/>
</dbReference>
<dbReference type="AlphaFoldDB" id="A0A444VHM7"/>
<evidence type="ECO:0000256" key="4">
    <source>
        <dbReference type="ARBA" id="ARBA00022475"/>
    </source>
</evidence>
<feature type="transmembrane region" description="Helical" evidence="8">
    <location>
        <begin position="281"/>
        <end position="302"/>
    </location>
</feature>
<dbReference type="PANTHER" id="PTHR30330">
    <property type="entry name" value="AGSS FAMILY TRANSPORTER, SODIUM-ALANINE"/>
    <property type="match status" value="1"/>
</dbReference>
<dbReference type="RefSeq" id="WP_129656119.1">
    <property type="nucleotide sequence ID" value="NZ_ML142915.1"/>
</dbReference>
<feature type="transmembrane region" description="Helical" evidence="8">
    <location>
        <begin position="241"/>
        <end position="261"/>
    </location>
</feature>
<feature type="transmembrane region" description="Helical" evidence="8">
    <location>
        <begin position="518"/>
        <end position="535"/>
    </location>
</feature>
<feature type="transmembrane region" description="Helical" evidence="8">
    <location>
        <begin position="494"/>
        <end position="512"/>
    </location>
</feature>
<dbReference type="GO" id="GO:0005283">
    <property type="term" value="F:amino acid:sodium symporter activity"/>
    <property type="evidence" value="ECO:0007669"/>
    <property type="project" value="InterPro"/>
</dbReference>